<dbReference type="RefSeq" id="WP_123209152.1">
    <property type="nucleotide sequence ID" value="NZ_JBHTHO010000010.1"/>
</dbReference>
<dbReference type="PANTHER" id="PTHR42781:SF4">
    <property type="entry name" value="SPERMIDINE_PUTRESCINE IMPORT ATP-BINDING PROTEIN POTA"/>
    <property type="match status" value="1"/>
</dbReference>
<name>A0A3N0AW99_9ACTN</name>
<keyword evidence="1" id="KW-0813">Transport</keyword>
<sequence length="236" mass="26302">MAGSVRIENLRVTRGDFTLTVGGLSINPREIFAILGETGSGKTVLMEAIAGAFPFDEGHIVLNGMDVDEVAVQHRSLGVVYQDYALFPHMTVRENISYGLRMHGVSSDEIKHRVDCQLELFSIAHIADRYPGIISGGESQRTALARALVLEPEILLLDEPFSALDPTTKQRMYAVLRDIHQRFDCTIVLVTHDFNEAVQLADRVGVVLNGRLRMVAEANRLFDMGHDEDVRRFLGR</sequence>
<evidence type="ECO:0000256" key="2">
    <source>
        <dbReference type="ARBA" id="ARBA00022741"/>
    </source>
</evidence>
<dbReference type="PANTHER" id="PTHR42781">
    <property type="entry name" value="SPERMIDINE/PUTRESCINE IMPORT ATP-BINDING PROTEIN POTA"/>
    <property type="match status" value="1"/>
</dbReference>
<dbReference type="InterPro" id="IPR027417">
    <property type="entry name" value="P-loop_NTPase"/>
</dbReference>
<evidence type="ECO:0000256" key="3">
    <source>
        <dbReference type="ARBA" id="ARBA00022840"/>
    </source>
</evidence>
<dbReference type="Proteomes" id="UP000269591">
    <property type="component" value="Unassembled WGS sequence"/>
</dbReference>
<keyword evidence="2" id="KW-0547">Nucleotide-binding</keyword>
<evidence type="ECO:0000256" key="1">
    <source>
        <dbReference type="ARBA" id="ARBA00022448"/>
    </source>
</evidence>
<proteinExistence type="predicted"/>
<dbReference type="GO" id="GO:0016887">
    <property type="term" value="F:ATP hydrolysis activity"/>
    <property type="evidence" value="ECO:0007669"/>
    <property type="project" value="InterPro"/>
</dbReference>
<dbReference type="PROSITE" id="PS50893">
    <property type="entry name" value="ABC_TRANSPORTER_2"/>
    <property type="match status" value="1"/>
</dbReference>
<protein>
    <submittedName>
        <fullName evidence="5">Sulfate transporter</fullName>
    </submittedName>
</protein>
<dbReference type="InterPro" id="IPR050093">
    <property type="entry name" value="ABC_SmlMolc_Importer"/>
</dbReference>
<dbReference type="SMART" id="SM00382">
    <property type="entry name" value="AAA"/>
    <property type="match status" value="1"/>
</dbReference>
<accession>A0A3N0AW99</accession>
<organism evidence="5 6">
    <name type="scientific">Slackia equolifaciens</name>
    <dbReference type="NCBI Taxonomy" id="498718"/>
    <lineage>
        <taxon>Bacteria</taxon>
        <taxon>Bacillati</taxon>
        <taxon>Actinomycetota</taxon>
        <taxon>Coriobacteriia</taxon>
        <taxon>Eggerthellales</taxon>
        <taxon>Eggerthellaceae</taxon>
        <taxon>Slackia</taxon>
    </lineage>
</organism>
<dbReference type="InterPro" id="IPR003439">
    <property type="entry name" value="ABC_transporter-like_ATP-bd"/>
</dbReference>
<feature type="domain" description="ABC transporter" evidence="4">
    <location>
        <begin position="5"/>
        <end position="234"/>
    </location>
</feature>
<dbReference type="Pfam" id="PF00005">
    <property type="entry name" value="ABC_tran"/>
    <property type="match status" value="1"/>
</dbReference>
<keyword evidence="3" id="KW-0067">ATP-binding</keyword>
<dbReference type="GO" id="GO:0005524">
    <property type="term" value="F:ATP binding"/>
    <property type="evidence" value="ECO:0007669"/>
    <property type="project" value="UniProtKB-KW"/>
</dbReference>
<gene>
    <name evidence="5" type="ORF">DMP06_07690</name>
</gene>
<evidence type="ECO:0000313" key="6">
    <source>
        <dbReference type="Proteomes" id="UP000269591"/>
    </source>
</evidence>
<dbReference type="EMBL" id="QIBX01000013">
    <property type="protein sequence ID" value="RNL39151.1"/>
    <property type="molecule type" value="Genomic_DNA"/>
</dbReference>
<reference evidence="6" key="1">
    <citation type="submission" date="2018-05" db="EMBL/GenBank/DDBJ databases">
        <title>Genome Sequencing of selected type strains of the family Eggerthellaceae.</title>
        <authorList>
            <person name="Danylec N."/>
            <person name="Stoll D.A."/>
            <person name="Doetsch A."/>
            <person name="Huch M."/>
        </authorList>
    </citation>
    <scope>NUCLEOTIDE SEQUENCE [LARGE SCALE GENOMIC DNA]</scope>
    <source>
        <strain evidence="6">DSM 24851</strain>
    </source>
</reference>
<evidence type="ECO:0000259" key="4">
    <source>
        <dbReference type="PROSITE" id="PS50893"/>
    </source>
</evidence>
<dbReference type="AlphaFoldDB" id="A0A3N0AW99"/>
<comment type="caution">
    <text evidence="5">The sequence shown here is derived from an EMBL/GenBank/DDBJ whole genome shotgun (WGS) entry which is preliminary data.</text>
</comment>
<dbReference type="InterPro" id="IPR003593">
    <property type="entry name" value="AAA+_ATPase"/>
</dbReference>
<evidence type="ECO:0000313" key="5">
    <source>
        <dbReference type="EMBL" id="RNL39151.1"/>
    </source>
</evidence>
<dbReference type="Gene3D" id="3.40.50.300">
    <property type="entry name" value="P-loop containing nucleotide triphosphate hydrolases"/>
    <property type="match status" value="1"/>
</dbReference>
<keyword evidence="6" id="KW-1185">Reference proteome</keyword>
<dbReference type="OrthoDB" id="3180400at2"/>
<dbReference type="SUPFAM" id="SSF52540">
    <property type="entry name" value="P-loop containing nucleoside triphosphate hydrolases"/>
    <property type="match status" value="1"/>
</dbReference>